<dbReference type="EMBL" id="QGGR01000006">
    <property type="protein sequence ID" value="PWK48198.1"/>
    <property type="molecule type" value="Genomic_DNA"/>
</dbReference>
<keyword evidence="1" id="KW-0472">Membrane</keyword>
<gene>
    <name evidence="2" type="ORF">BC793_106228</name>
</gene>
<organism evidence="2 3">
    <name type="scientific">Actinoplanes xinjiangensis</name>
    <dbReference type="NCBI Taxonomy" id="512350"/>
    <lineage>
        <taxon>Bacteria</taxon>
        <taxon>Bacillati</taxon>
        <taxon>Actinomycetota</taxon>
        <taxon>Actinomycetes</taxon>
        <taxon>Micromonosporales</taxon>
        <taxon>Micromonosporaceae</taxon>
        <taxon>Actinoplanes</taxon>
    </lineage>
</organism>
<dbReference type="AlphaFoldDB" id="A0A316FH03"/>
<keyword evidence="3" id="KW-1185">Reference proteome</keyword>
<reference evidence="2 3" key="1">
    <citation type="submission" date="2018-05" db="EMBL/GenBank/DDBJ databases">
        <title>Genomic Encyclopedia of Archaeal and Bacterial Type Strains, Phase II (KMG-II): from individual species to whole genera.</title>
        <authorList>
            <person name="Goeker M."/>
        </authorList>
    </citation>
    <scope>NUCLEOTIDE SEQUENCE [LARGE SCALE GENOMIC DNA]</scope>
    <source>
        <strain evidence="2 3">DSM 45184</strain>
    </source>
</reference>
<keyword evidence="1" id="KW-0812">Transmembrane</keyword>
<comment type="caution">
    <text evidence="2">The sequence shown here is derived from an EMBL/GenBank/DDBJ whole genome shotgun (WGS) entry which is preliminary data.</text>
</comment>
<protein>
    <submittedName>
        <fullName evidence="2">Uncharacterized protein</fullName>
    </submittedName>
</protein>
<keyword evidence="1" id="KW-1133">Transmembrane helix</keyword>
<accession>A0A316FH03</accession>
<dbReference type="Proteomes" id="UP000245697">
    <property type="component" value="Unassembled WGS sequence"/>
</dbReference>
<evidence type="ECO:0000256" key="1">
    <source>
        <dbReference type="SAM" id="Phobius"/>
    </source>
</evidence>
<name>A0A316FH03_9ACTN</name>
<sequence>MAKCDWPGQITRRAAGSDPASVFIVVGIGSQMSAPCMISVGTVIVADGGSVAYRRRSGGACFVLSLPAASRDREMARALERTSGDSACGETVP</sequence>
<evidence type="ECO:0000313" key="2">
    <source>
        <dbReference type="EMBL" id="PWK48198.1"/>
    </source>
</evidence>
<proteinExistence type="predicted"/>
<feature type="transmembrane region" description="Helical" evidence="1">
    <location>
        <begin position="20"/>
        <end position="46"/>
    </location>
</feature>
<evidence type="ECO:0000313" key="3">
    <source>
        <dbReference type="Proteomes" id="UP000245697"/>
    </source>
</evidence>